<evidence type="ECO:0000313" key="2">
    <source>
        <dbReference type="Ensembl" id="ENSGAGP00000012149.1"/>
    </source>
</evidence>
<dbReference type="AlphaFoldDB" id="A0A452HBL4"/>
<accession>A0A452HBL4</accession>
<reference evidence="2" key="2">
    <citation type="submission" date="2025-08" db="UniProtKB">
        <authorList>
            <consortium name="Ensembl"/>
        </authorList>
    </citation>
    <scope>IDENTIFICATION</scope>
</reference>
<reference evidence="3" key="1">
    <citation type="journal article" date="2017" name="PLoS ONE">
        <title>The Agassiz's desert tortoise genome provides a resource for the conservation of a threatened species.</title>
        <authorList>
            <person name="Tollis M."/>
            <person name="DeNardo D.F."/>
            <person name="Cornelius J.A."/>
            <person name="Dolby G.A."/>
            <person name="Edwards T."/>
            <person name="Henen B.T."/>
            <person name="Karl A.E."/>
            <person name="Murphy R.W."/>
            <person name="Kusumi K."/>
        </authorList>
    </citation>
    <scope>NUCLEOTIDE SEQUENCE [LARGE SCALE GENOMIC DNA]</scope>
</reference>
<name>A0A452HBL4_9SAUR</name>
<dbReference type="Proteomes" id="UP000291020">
    <property type="component" value="Unassembled WGS sequence"/>
</dbReference>
<dbReference type="Ensembl" id="ENSGAGT00000013915.1">
    <property type="protein sequence ID" value="ENSGAGP00000012149.1"/>
    <property type="gene ID" value="ENSGAGG00000009352.1"/>
</dbReference>
<feature type="region of interest" description="Disordered" evidence="1">
    <location>
        <begin position="1"/>
        <end position="39"/>
    </location>
</feature>
<evidence type="ECO:0000313" key="3">
    <source>
        <dbReference type="Proteomes" id="UP000291020"/>
    </source>
</evidence>
<feature type="compositionally biased region" description="Polar residues" evidence="1">
    <location>
        <begin position="13"/>
        <end position="33"/>
    </location>
</feature>
<evidence type="ECO:0000256" key="1">
    <source>
        <dbReference type="SAM" id="MobiDB-lite"/>
    </source>
</evidence>
<sequence>ETRAGGDRRWEQLPSNPESHSSQAPHETGSSEALGSREAAWSGKEIRQALIEVFWQNQSIAAEHFKIGVF</sequence>
<organism evidence="2 3">
    <name type="scientific">Gopherus agassizii</name>
    <name type="common">Agassiz's desert tortoise</name>
    <dbReference type="NCBI Taxonomy" id="38772"/>
    <lineage>
        <taxon>Eukaryota</taxon>
        <taxon>Metazoa</taxon>
        <taxon>Chordata</taxon>
        <taxon>Craniata</taxon>
        <taxon>Vertebrata</taxon>
        <taxon>Euteleostomi</taxon>
        <taxon>Archelosauria</taxon>
        <taxon>Testudinata</taxon>
        <taxon>Testudines</taxon>
        <taxon>Cryptodira</taxon>
        <taxon>Durocryptodira</taxon>
        <taxon>Testudinoidea</taxon>
        <taxon>Testudinidae</taxon>
        <taxon>Gopherus</taxon>
    </lineage>
</organism>
<protein>
    <submittedName>
        <fullName evidence="2">Uncharacterized protein</fullName>
    </submittedName>
</protein>
<keyword evidence="3" id="KW-1185">Reference proteome</keyword>
<feature type="compositionally biased region" description="Basic and acidic residues" evidence="1">
    <location>
        <begin position="1"/>
        <end position="11"/>
    </location>
</feature>
<proteinExistence type="predicted"/>
<reference evidence="2" key="3">
    <citation type="submission" date="2025-09" db="UniProtKB">
        <authorList>
            <consortium name="Ensembl"/>
        </authorList>
    </citation>
    <scope>IDENTIFICATION</scope>
</reference>